<reference evidence="3 4" key="1">
    <citation type="submission" date="2020-10" db="EMBL/GenBank/DDBJ databases">
        <title>The genome of sulfurovum sp.</title>
        <authorList>
            <person name="Xie S."/>
            <person name="Shao Z."/>
            <person name="Jiang L."/>
        </authorList>
    </citation>
    <scope>NUCLEOTIDE SEQUENCE [LARGE SCALE GENOMIC DNA]</scope>
    <source>
        <strain evidence="3 4">ST-419</strain>
    </source>
</reference>
<dbReference type="Proteomes" id="UP000595074">
    <property type="component" value="Chromosome"/>
</dbReference>
<evidence type="ECO:0000313" key="3">
    <source>
        <dbReference type="EMBL" id="QOR61726.1"/>
    </source>
</evidence>
<evidence type="ECO:0000313" key="4">
    <source>
        <dbReference type="Proteomes" id="UP000595074"/>
    </source>
</evidence>
<proteinExistence type="inferred from homology"/>
<dbReference type="Pfam" id="PF01327">
    <property type="entry name" value="Pep_deformylase"/>
    <property type="match status" value="1"/>
</dbReference>
<keyword evidence="2" id="KW-1133">Transmembrane helix</keyword>
<keyword evidence="2" id="KW-0812">Transmembrane</keyword>
<dbReference type="InterPro" id="IPR036821">
    <property type="entry name" value="Peptide_deformylase_sf"/>
</dbReference>
<dbReference type="EMBL" id="CP063164">
    <property type="protein sequence ID" value="QOR61726.1"/>
    <property type="molecule type" value="Genomic_DNA"/>
</dbReference>
<gene>
    <name evidence="3" type="ORF">IMZ28_09885</name>
</gene>
<dbReference type="InterPro" id="IPR023635">
    <property type="entry name" value="Peptide_deformylase"/>
</dbReference>
<dbReference type="Gene3D" id="3.90.45.10">
    <property type="entry name" value="Peptide deformylase"/>
    <property type="match status" value="1"/>
</dbReference>
<sequence>MVKELIIYPDNRILACGDVRGFDESVGKLFDDIRETMEHYGLDALSAMQVAHPFNMFIVKKGEKYIEFANPRILTKEKLFEAEEQSSYYPDVTAVIPRYEKMKIVYEDRHGNTHYMDIEGDKNFAAIFQQMMDFSLGGTMLDRIDKNQRQKILDALEGKGLMPETGDVCPTFSNKDYFISFADKLLFFMGLSLLTPLFKLEKTTVENIYMFDKIAFPAVILLMIGFFFYAEYEAKKYKQCSSCQIGNNIGVMIKRCVAAIVFALGAYFLVNPN</sequence>
<dbReference type="AlphaFoldDB" id="A0A7M1S312"/>
<dbReference type="GO" id="GO:0042586">
    <property type="term" value="F:peptide deformylase activity"/>
    <property type="evidence" value="ECO:0007669"/>
    <property type="project" value="InterPro"/>
</dbReference>
<dbReference type="PANTHER" id="PTHR10458:SF22">
    <property type="entry name" value="PEPTIDE DEFORMYLASE"/>
    <property type="match status" value="1"/>
</dbReference>
<dbReference type="PANTHER" id="PTHR10458">
    <property type="entry name" value="PEPTIDE DEFORMYLASE"/>
    <property type="match status" value="1"/>
</dbReference>
<accession>A0A7M1S312</accession>
<protein>
    <submittedName>
        <fullName evidence="3">Peptide deformylase</fullName>
    </submittedName>
</protein>
<dbReference type="SUPFAM" id="SSF56420">
    <property type="entry name" value="Peptide deformylase"/>
    <property type="match status" value="1"/>
</dbReference>
<keyword evidence="2" id="KW-0472">Membrane</keyword>
<feature type="transmembrane region" description="Helical" evidence="2">
    <location>
        <begin position="252"/>
        <end position="270"/>
    </location>
</feature>
<keyword evidence="4" id="KW-1185">Reference proteome</keyword>
<organism evidence="3 4">
    <name type="scientific">Sulfurovum indicum</name>
    <dbReference type="NCBI Taxonomy" id="2779528"/>
    <lineage>
        <taxon>Bacteria</taxon>
        <taxon>Pseudomonadati</taxon>
        <taxon>Campylobacterota</taxon>
        <taxon>Epsilonproteobacteria</taxon>
        <taxon>Campylobacterales</taxon>
        <taxon>Sulfurovaceae</taxon>
        <taxon>Sulfurovum</taxon>
    </lineage>
</organism>
<name>A0A7M1S312_9BACT</name>
<comment type="similarity">
    <text evidence="1">Belongs to the polypeptide deformylase family.</text>
</comment>
<dbReference type="KEGG" id="sinu:IMZ28_09885"/>
<feature type="transmembrane region" description="Helical" evidence="2">
    <location>
        <begin position="214"/>
        <end position="232"/>
    </location>
</feature>
<evidence type="ECO:0000256" key="1">
    <source>
        <dbReference type="ARBA" id="ARBA00010759"/>
    </source>
</evidence>
<dbReference type="RefSeq" id="WP_197548435.1">
    <property type="nucleotide sequence ID" value="NZ_CP063164.1"/>
</dbReference>
<evidence type="ECO:0000256" key="2">
    <source>
        <dbReference type="SAM" id="Phobius"/>
    </source>
</evidence>